<dbReference type="KEGG" id="nsh:GXM_07322"/>
<feature type="region of interest" description="Disordered" evidence="1">
    <location>
        <begin position="129"/>
        <end position="164"/>
    </location>
</feature>
<accession>A0A5P8WAM0</accession>
<keyword evidence="3" id="KW-1185">Reference proteome</keyword>
<evidence type="ECO:0000256" key="1">
    <source>
        <dbReference type="SAM" id="MobiDB-lite"/>
    </source>
</evidence>
<organism evidence="2 3">
    <name type="scientific">Nostoc sphaeroides CCNUC1</name>
    <dbReference type="NCBI Taxonomy" id="2653204"/>
    <lineage>
        <taxon>Bacteria</taxon>
        <taxon>Bacillati</taxon>
        <taxon>Cyanobacteriota</taxon>
        <taxon>Cyanophyceae</taxon>
        <taxon>Nostocales</taxon>
        <taxon>Nostocaceae</taxon>
        <taxon>Nostoc</taxon>
    </lineage>
</organism>
<dbReference type="Proteomes" id="UP000326678">
    <property type="component" value="Chromosome Gxm2"/>
</dbReference>
<evidence type="ECO:0000313" key="3">
    <source>
        <dbReference type="Proteomes" id="UP000326678"/>
    </source>
</evidence>
<dbReference type="RefSeq" id="WP_152591078.1">
    <property type="nucleotide sequence ID" value="NZ_CP045227.1"/>
</dbReference>
<sequence>MSSQILPDENVTNLEDSYSSRDFNPDIQENSDLEETLDELVNTEVINQDSSIEIDLGNSDTKTTLITIQLIPDSETVIVSIGIKGAPPIIKIINLTEITSHPAINNLLQDLEKSLPEMLNICKQRMEKQTIHQNQQEQSRQVKKRNLSEDKEKTPAPNNQLSLF</sequence>
<feature type="region of interest" description="Disordered" evidence="1">
    <location>
        <begin position="1"/>
        <end position="27"/>
    </location>
</feature>
<evidence type="ECO:0000313" key="2">
    <source>
        <dbReference type="EMBL" id="QFS49828.1"/>
    </source>
</evidence>
<dbReference type="AlphaFoldDB" id="A0A5P8WAM0"/>
<protein>
    <submittedName>
        <fullName evidence="2">Uncharacterized protein</fullName>
    </submittedName>
</protein>
<reference evidence="2 3" key="1">
    <citation type="submission" date="2019-10" db="EMBL/GenBank/DDBJ databases">
        <title>Genomic and transcriptomic insights into the perfect genentic adaptation of a filamentous nitrogen-fixing cyanobacterium to rice fields.</title>
        <authorList>
            <person name="Chen Z."/>
        </authorList>
    </citation>
    <scope>NUCLEOTIDE SEQUENCE [LARGE SCALE GENOMIC DNA]</scope>
    <source>
        <strain evidence="2">CCNUC1</strain>
    </source>
</reference>
<name>A0A5P8WAM0_9NOSO</name>
<proteinExistence type="predicted"/>
<dbReference type="EMBL" id="CP045227">
    <property type="protein sequence ID" value="QFS49828.1"/>
    <property type="molecule type" value="Genomic_DNA"/>
</dbReference>
<gene>
    <name evidence="2" type="ORF">GXM_07322</name>
</gene>